<reference evidence="2" key="1">
    <citation type="submission" date="2023-08" db="EMBL/GenBank/DDBJ databases">
        <authorList>
            <person name="Audoor S."/>
            <person name="Bilcke G."/>
        </authorList>
    </citation>
    <scope>NUCLEOTIDE SEQUENCE</scope>
</reference>
<feature type="transmembrane region" description="Helical" evidence="1">
    <location>
        <begin position="258"/>
        <end position="279"/>
    </location>
</feature>
<evidence type="ECO:0000256" key="1">
    <source>
        <dbReference type="SAM" id="Phobius"/>
    </source>
</evidence>
<dbReference type="Proteomes" id="UP001295423">
    <property type="component" value="Unassembled WGS sequence"/>
</dbReference>
<keyword evidence="1" id="KW-0472">Membrane</keyword>
<feature type="transmembrane region" description="Helical" evidence="1">
    <location>
        <begin position="300"/>
        <end position="325"/>
    </location>
</feature>
<protein>
    <submittedName>
        <fullName evidence="2">Uncharacterized protein</fullName>
    </submittedName>
</protein>
<organism evidence="2 3">
    <name type="scientific">Cylindrotheca closterium</name>
    <dbReference type="NCBI Taxonomy" id="2856"/>
    <lineage>
        <taxon>Eukaryota</taxon>
        <taxon>Sar</taxon>
        <taxon>Stramenopiles</taxon>
        <taxon>Ochrophyta</taxon>
        <taxon>Bacillariophyta</taxon>
        <taxon>Bacillariophyceae</taxon>
        <taxon>Bacillariophycidae</taxon>
        <taxon>Bacillariales</taxon>
        <taxon>Bacillariaceae</taxon>
        <taxon>Cylindrotheca</taxon>
    </lineage>
</organism>
<comment type="caution">
    <text evidence="2">The sequence shown here is derived from an EMBL/GenBank/DDBJ whole genome shotgun (WGS) entry which is preliminary data.</text>
</comment>
<sequence>MKFAAFLFHATIAVSIHDASSFAPSLRKHSVVSKPSSPLNSVLTRTRPTPDVQVLDRDDFPIKIIPGSSVVSKNDGSPLKIIPARSLISKKGFSKELQLLDESPLDFPSLSALSENELSKDLQLLDETVLSIPSLSEISEKVSRPSKKKVSLHSVLGSTAIGTSIIAILPHLALSLRDNITCLNLAVDAPFHLTQLHLANFQLVLLMLTGMLRLPKKAGKARTSIFQCIACGMASNFVMGLSNLMGPGSPHLIDAWTWPGRILIGGTGIASSLGIANLYHDVITGPLKGREPNPLFENRLLGLFSTTKYCLSFAFQIALMVPMFAPKATFDSFTAPLLQACGATIGTLTMGKFINNFYLAMGALCATFQYEKRASRKSCNIALASVAFFSLWDIYKYLFQFVRAAVLQEAGPKLAFVKYLGTIEKSFPVMTLWFLPIVLAIGHGAITAVREKRYHLPEIDWCHPRRLLKLAGL</sequence>
<keyword evidence="1" id="KW-1133">Transmembrane helix</keyword>
<feature type="transmembrane region" description="Helical" evidence="1">
    <location>
        <begin position="224"/>
        <end position="246"/>
    </location>
</feature>
<evidence type="ECO:0000313" key="2">
    <source>
        <dbReference type="EMBL" id="CAJ1967414.1"/>
    </source>
</evidence>
<gene>
    <name evidence="2" type="ORF">CYCCA115_LOCUS22763</name>
</gene>
<feature type="transmembrane region" description="Helical" evidence="1">
    <location>
        <begin position="379"/>
        <end position="398"/>
    </location>
</feature>
<keyword evidence="1" id="KW-0812">Transmembrane</keyword>
<feature type="transmembrane region" description="Helical" evidence="1">
    <location>
        <begin position="193"/>
        <end position="212"/>
    </location>
</feature>
<dbReference type="AlphaFoldDB" id="A0AAD2GB98"/>
<keyword evidence="3" id="KW-1185">Reference proteome</keyword>
<name>A0AAD2GB98_9STRA</name>
<dbReference type="EMBL" id="CAKOGP040002325">
    <property type="protein sequence ID" value="CAJ1967414.1"/>
    <property type="molecule type" value="Genomic_DNA"/>
</dbReference>
<feature type="transmembrane region" description="Helical" evidence="1">
    <location>
        <begin position="150"/>
        <end position="173"/>
    </location>
</feature>
<proteinExistence type="predicted"/>
<feature type="transmembrane region" description="Helical" evidence="1">
    <location>
        <begin position="430"/>
        <end position="449"/>
    </location>
</feature>
<accession>A0AAD2GB98</accession>
<evidence type="ECO:0000313" key="3">
    <source>
        <dbReference type="Proteomes" id="UP001295423"/>
    </source>
</evidence>
<feature type="transmembrane region" description="Helical" evidence="1">
    <location>
        <begin position="337"/>
        <end position="358"/>
    </location>
</feature>